<keyword evidence="2" id="KW-1185">Reference proteome</keyword>
<evidence type="ECO:0000313" key="1">
    <source>
        <dbReference type="EMBL" id="RXZ66271.1"/>
    </source>
</evidence>
<reference evidence="1 2" key="1">
    <citation type="submission" date="2019-01" db="EMBL/GenBank/DDBJ databases">
        <title>Altererythrobacter rhizovicinus sp. nov., isolated from the rhizosphere soil of Haloxylon ammodendron.</title>
        <authorList>
            <person name="Li H.-P."/>
            <person name="Gou J.-Y."/>
            <person name="Yao D."/>
            <person name="Han Q.-Q."/>
            <person name="Shao K.-Z."/>
            <person name="Zhao Q."/>
            <person name="Zhang J.-L."/>
        </authorList>
    </citation>
    <scope>NUCLEOTIDE SEQUENCE [LARGE SCALE GENOMIC DNA]</scope>
    <source>
        <strain evidence="1 2">AY-3R</strain>
    </source>
</reference>
<dbReference type="RefSeq" id="WP_129523745.1">
    <property type="nucleotide sequence ID" value="NZ_SDPV01000001.1"/>
</dbReference>
<dbReference type="EMBL" id="SDPV01000001">
    <property type="protein sequence ID" value="RXZ66271.1"/>
    <property type="molecule type" value="Genomic_DNA"/>
</dbReference>
<accession>A0A4Q2KSD2</accession>
<sequence>MSEGGDPKLAGIDLPGSYVLGVIYDDESLTLEMDFRLFESHPRFQPPEAGADGCYCKGFIRFADLEDLRLRKASPDEGGEVNYSDIYSATIEGDYANISSGWGEIELTARSIRVALD</sequence>
<name>A0A4Q2KSD2_9SPHN</name>
<evidence type="ECO:0000313" key="2">
    <source>
        <dbReference type="Proteomes" id="UP000293623"/>
    </source>
</evidence>
<comment type="caution">
    <text evidence="1">The sequence shown here is derived from an EMBL/GenBank/DDBJ whole genome shotgun (WGS) entry which is preliminary data.</text>
</comment>
<dbReference type="AlphaFoldDB" id="A0A4Q2KSD2"/>
<gene>
    <name evidence="1" type="ORF">ETX26_06090</name>
</gene>
<dbReference type="OrthoDB" id="7426595at2"/>
<proteinExistence type="predicted"/>
<protein>
    <submittedName>
        <fullName evidence="1">Uncharacterized protein</fullName>
    </submittedName>
</protein>
<organism evidence="1 2">
    <name type="scientific">Pelagerythrobacter rhizovicinus</name>
    <dbReference type="NCBI Taxonomy" id="2268576"/>
    <lineage>
        <taxon>Bacteria</taxon>
        <taxon>Pseudomonadati</taxon>
        <taxon>Pseudomonadota</taxon>
        <taxon>Alphaproteobacteria</taxon>
        <taxon>Sphingomonadales</taxon>
        <taxon>Erythrobacteraceae</taxon>
        <taxon>Pelagerythrobacter</taxon>
    </lineage>
</organism>
<dbReference type="Proteomes" id="UP000293623">
    <property type="component" value="Unassembled WGS sequence"/>
</dbReference>